<dbReference type="EMBL" id="VFPP01000001">
    <property type="protein sequence ID" value="TQM85109.1"/>
    <property type="molecule type" value="Genomic_DNA"/>
</dbReference>
<feature type="domain" description="Methyltransferase" evidence="1">
    <location>
        <begin position="41"/>
        <end position="135"/>
    </location>
</feature>
<dbReference type="Pfam" id="PF13649">
    <property type="entry name" value="Methyltransf_25"/>
    <property type="match status" value="1"/>
</dbReference>
<dbReference type="InterPro" id="IPR029063">
    <property type="entry name" value="SAM-dependent_MTases_sf"/>
</dbReference>
<dbReference type="Gene3D" id="3.40.50.150">
    <property type="entry name" value="Vaccinia Virus protein VP39"/>
    <property type="match status" value="1"/>
</dbReference>
<protein>
    <submittedName>
        <fullName evidence="2">Methyltransferase family protein</fullName>
    </submittedName>
</protein>
<name>A0A543JQK0_9PSEU</name>
<sequence>MDRQTLTALAHADHPISAPLNDRNVAEVLDRAIRRPDAHLLDLGCGEGAWLLRAVQEHDGVTAVGVDIWDAGFDATRADAERLGVADRLELVHQDVTAYRSDRKADVVLSVGAAYAFGELLPALAAARGHLAEDGVVVLGDCFWERTPSPELRAEFENGPQSYADLPTTVARVVADGWTPVHGHVSTPAEWDEYEWSWTGSLAAWALDHPDHPDRDQVLATSAAHRESWLNGYRGVLGFVTLVLRRTP</sequence>
<dbReference type="InterPro" id="IPR041698">
    <property type="entry name" value="Methyltransf_25"/>
</dbReference>
<dbReference type="InterPro" id="IPR050723">
    <property type="entry name" value="CFA/CMAS"/>
</dbReference>
<dbReference type="RefSeq" id="WP_141983196.1">
    <property type="nucleotide sequence ID" value="NZ_VFPP01000001.1"/>
</dbReference>
<comment type="caution">
    <text evidence="2">The sequence shown here is derived from an EMBL/GenBank/DDBJ whole genome shotgun (WGS) entry which is preliminary data.</text>
</comment>
<evidence type="ECO:0000313" key="2">
    <source>
        <dbReference type="EMBL" id="TQM85109.1"/>
    </source>
</evidence>
<reference evidence="2 3" key="1">
    <citation type="submission" date="2019-06" db="EMBL/GenBank/DDBJ databases">
        <title>Sequencing the genomes of 1000 actinobacteria strains.</title>
        <authorList>
            <person name="Klenk H.-P."/>
        </authorList>
    </citation>
    <scope>NUCLEOTIDE SEQUENCE [LARGE SCALE GENOMIC DNA]</scope>
    <source>
        <strain evidence="2 3">DSM 45456</strain>
    </source>
</reference>
<gene>
    <name evidence="2" type="ORF">FHX81_7579</name>
</gene>
<dbReference type="CDD" id="cd02440">
    <property type="entry name" value="AdoMet_MTases"/>
    <property type="match status" value="1"/>
</dbReference>
<evidence type="ECO:0000259" key="1">
    <source>
        <dbReference type="Pfam" id="PF13649"/>
    </source>
</evidence>
<dbReference type="PANTHER" id="PTHR43667">
    <property type="entry name" value="CYCLOPROPANE-FATTY-ACYL-PHOSPHOLIPID SYNTHASE"/>
    <property type="match status" value="1"/>
</dbReference>
<evidence type="ECO:0000313" key="3">
    <source>
        <dbReference type="Proteomes" id="UP000316628"/>
    </source>
</evidence>
<dbReference type="GO" id="GO:0032259">
    <property type="term" value="P:methylation"/>
    <property type="evidence" value="ECO:0007669"/>
    <property type="project" value="UniProtKB-KW"/>
</dbReference>
<dbReference type="GO" id="GO:0008168">
    <property type="term" value="F:methyltransferase activity"/>
    <property type="evidence" value="ECO:0007669"/>
    <property type="project" value="UniProtKB-KW"/>
</dbReference>
<dbReference type="SUPFAM" id="SSF53335">
    <property type="entry name" value="S-adenosyl-L-methionine-dependent methyltransferases"/>
    <property type="match status" value="1"/>
</dbReference>
<organism evidence="2 3">
    <name type="scientific">Saccharothrix saharensis</name>
    <dbReference type="NCBI Taxonomy" id="571190"/>
    <lineage>
        <taxon>Bacteria</taxon>
        <taxon>Bacillati</taxon>
        <taxon>Actinomycetota</taxon>
        <taxon>Actinomycetes</taxon>
        <taxon>Pseudonocardiales</taxon>
        <taxon>Pseudonocardiaceae</taxon>
        <taxon>Saccharothrix</taxon>
    </lineage>
</organism>
<keyword evidence="2" id="KW-0808">Transferase</keyword>
<proteinExistence type="predicted"/>
<dbReference type="PANTHER" id="PTHR43667:SF2">
    <property type="entry name" value="FATTY ACID C-METHYL TRANSFERASE"/>
    <property type="match status" value="1"/>
</dbReference>
<accession>A0A543JQK0</accession>
<dbReference type="AlphaFoldDB" id="A0A543JQK0"/>
<keyword evidence="2" id="KW-0489">Methyltransferase</keyword>
<dbReference type="OrthoDB" id="474235at2"/>
<dbReference type="Proteomes" id="UP000316628">
    <property type="component" value="Unassembled WGS sequence"/>
</dbReference>
<keyword evidence="3" id="KW-1185">Reference proteome</keyword>